<dbReference type="PROSITE" id="PS50887">
    <property type="entry name" value="GGDEF"/>
    <property type="match status" value="1"/>
</dbReference>
<dbReference type="SMART" id="SM00267">
    <property type="entry name" value="GGDEF"/>
    <property type="match status" value="1"/>
</dbReference>
<name>A0ABD6X7G7_PHODM</name>
<dbReference type="AlphaFoldDB" id="A0ABD6X7G7"/>
<gene>
    <name evidence="3" type="ORF">CTM90_01220</name>
</gene>
<feature type="domain" description="GGDEF" evidence="2">
    <location>
        <begin position="442"/>
        <end position="559"/>
    </location>
</feature>
<accession>A0ABD6X7G7</accession>
<dbReference type="CDD" id="cd01949">
    <property type="entry name" value="GGDEF"/>
    <property type="match status" value="1"/>
</dbReference>
<dbReference type="EMBL" id="PYMM01000001">
    <property type="protein sequence ID" value="PSU18635.1"/>
    <property type="molecule type" value="Genomic_DNA"/>
</dbReference>
<dbReference type="PANTHER" id="PTHR33121:SF79">
    <property type="entry name" value="CYCLIC DI-GMP PHOSPHODIESTERASE PDED-RELATED"/>
    <property type="match status" value="1"/>
</dbReference>
<dbReference type="InterPro" id="IPR001633">
    <property type="entry name" value="EAL_dom"/>
</dbReference>
<dbReference type="Gene3D" id="3.20.20.450">
    <property type="entry name" value="EAL domain"/>
    <property type="match status" value="1"/>
</dbReference>
<reference evidence="3 4" key="1">
    <citation type="submission" date="2018-03" db="EMBL/GenBank/DDBJ databases">
        <title>Whole genome sequencing of Histamine producing bacteria.</title>
        <authorList>
            <person name="Butler K."/>
        </authorList>
    </citation>
    <scope>NUCLEOTIDE SEQUENCE [LARGE SCALE GENOMIC DNA]</scope>
    <source>
        <strain evidence="3 4">BT-6</strain>
    </source>
</reference>
<evidence type="ECO:0000259" key="2">
    <source>
        <dbReference type="PROSITE" id="PS50887"/>
    </source>
</evidence>
<proteinExistence type="predicted"/>
<dbReference type="Pfam" id="PF00563">
    <property type="entry name" value="EAL"/>
    <property type="match status" value="1"/>
</dbReference>
<dbReference type="InterPro" id="IPR050706">
    <property type="entry name" value="Cyclic-di-GMP_PDE-like"/>
</dbReference>
<evidence type="ECO:0000313" key="4">
    <source>
        <dbReference type="Proteomes" id="UP000241404"/>
    </source>
</evidence>
<comment type="caution">
    <text evidence="3">The sequence shown here is derived from an EMBL/GenBank/DDBJ whole genome shotgun (WGS) entry which is preliminary data.</text>
</comment>
<dbReference type="NCBIfam" id="TIGR00254">
    <property type="entry name" value="GGDEF"/>
    <property type="match status" value="1"/>
</dbReference>
<organism evidence="3 4">
    <name type="scientific">Photobacterium damselae</name>
    <dbReference type="NCBI Taxonomy" id="38293"/>
    <lineage>
        <taxon>Bacteria</taxon>
        <taxon>Pseudomonadati</taxon>
        <taxon>Pseudomonadota</taxon>
        <taxon>Gammaproteobacteria</taxon>
        <taxon>Vibrionales</taxon>
        <taxon>Vibrionaceae</taxon>
        <taxon>Photobacterium</taxon>
    </lineage>
</organism>
<dbReference type="Pfam" id="PF00990">
    <property type="entry name" value="GGDEF"/>
    <property type="match status" value="1"/>
</dbReference>
<dbReference type="InterPro" id="IPR029787">
    <property type="entry name" value="Nucleotide_cyclase"/>
</dbReference>
<dbReference type="SMART" id="SM00052">
    <property type="entry name" value="EAL"/>
    <property type="match status" value="1"/>
</dbReference>
<dbReference type="InterPro" id="IPR043128">
    <property type="entry name" value="Rev_trsase/Diguanyl_cyclase"/>
</dbReference>
<dbReference type="InterPro" id="IPR035919">
    <property type="entry name" value="EAL_sf"/>
</dbReference>
<dbReference type="PROSITE" id="PS50883">
    <property type="entry name" value="EAL"/>
    <property type="match status" value="1"/>
</dbReference>
<dbReference type="SUPFAM" id="SSF141868">
    <property type="entry name" value="EAL domain-like"/>
    <property type="match status" value="1"/>
</dbReference>
<dbReference type="CDD" id="cd01948">
    <property type="entry name" value="EAL"/>
    <property type="match status" value="1"/>
</dbReference>
<feature type="domain" description="EAL" evidence="1">
    <location>
        <begin position="1"/>
        <end position="234"/>
    </location>
</feature>
<dbReference type="Gene3D" id="3.30.70.270">
    <property type="match status" value="1"/>
</dbReference>
<dbReference type="RefSeq" id="WP_081282950.1">
    <property type="nucleotide sequence ID" value="NZ_CP074085.1"/>
</dbReference>
<dbReference type="PANTHER" id="PTHR33121">
    <property type="entry name" value="CYCLIC DI-GMP PHOSPHODIESTERASE PDEF"/>
    <property type="match status" value="1"/>
</dbReference>
<evidence type="ECO:0000313" key="3">
    <source>
        <dbReference type="EMBL" id="PSU18635.1"/>
    </source>
</evidence>
<dbReference type="SUPFAM" id="SSF55073">
    <property type="entry name" value="Nucleotide cyclase"/>
    <property type="match status" value="1"/>
</dbReference>
<sequence length="559" mass="64958">MLLSSKYFQYQPIYYKNNEVMYEALLRLPDKKVNIENFIQTYVNKEYFDSSVIADILSDIKDSGKNINVGINVSSLSLVNEDFVNYLISLKDDYKYFHIEVTEHDHVLDLDLMKKNCQLLQSHGLKIALDDYGKGYSNTDVLLSIDFDYVKIDKILIDKIENSFFSYKLLESIVSDISSLTNSSIIIEGIETEKHLLLIKNIERKYRVDFLHQGYFYSKAKSLSQINDKENNFYNYKSLNNISSFYNDVEKKIYSTLCHDEYDNIDDLLQFDPYNTLNINYNQENKNIVTDFIAAFYQTSNISYDIGTFLANAMLNNADCMVVIRDVDGNTVFNNKKHIHFLGIDLVGRSVDSILEIIPDYKECLLSDLELMNSGNIVLSKEENFSRNGQELAFITQRHKIACGDNFFVMTCIYDKNEARIEYVDSLTSCFTRDHLSSKLDSYQYVAFIDLNNFKLINDNYGHEKGDEVLKLTADIIHRFFRYGDVVIRLGGDEFLIFSNIEIKAKFERRLTRVNRELERLTNHLVSIAFGIAPINGNYQDAISDADQQMYQQKYSEKQ</sequence>
<dbReference type="InterPro" id="IPR000160">
    <property type="entry name" value="GGDEF_dom"/>
</dbReference>
<dbReference type="Proteomes" id="UP000241404">
    <property type="component" value="Unassembled WGS sequence"/>
</dbReference>
<protein>
    <submittedName>
        <fullName evidence="3">GGDEF domain-containing protein</fullName>
    </submittedName>
</protein>
<evidence type="ECO:0000259" key="1">
    <source>
        <dbReference type="PROSITE" id="PS50883"/>
    </source>
</evidence>